<organism evidence="1">
    <name type="scientific">Rhizobium loti</name>
    <name type="common">Mesorhizobium loti</name>
    <dbReference type="NCBI Taxonomy" id="381"/>
    <lineage>
        <taxon>Bacteria</taxon>
        <taxon>Pseudomonadati</taxon>
        <taxon>Pseudomonadota</taxon>
        <taxon>Alphaproteobacteria</taxon>
        <taxon>Hyphomicrobiales</taxon>
        <taxon>Phyllobacteriaceae</taxon>
        <taxon>Mesorhizobium</taxon>
    </lineage>
</organism>
<accession>M5AMU5</accession>
<protein>
    <submittedName>
        <fullName evidence="1">Truncated carboxylase</fullName>
    </submittedName>
</protein>
<dbReference type="EMBL" id="AP012557">
    <property type="protein sequence ID" value="BAN09707.1"/>
    <property type="molecule type" value="Genomic_DNA"/>
</dbReference>
<reference evidence="1" key="1">
    <citation type="submission" date="2012-10" db="EMBL/GenBank/DDBJ databases">
        <authorList>
            <person name="Maita H."/>
            <person name="Sato S."/>
        </authorList>
    </citation>
    <scope>NUCLEOTIDE SEQUENCE</scope>
    <source>
        <strain evidence="1">NZP2037</strain>
    </source>
</reference>
<name>M5AMU5_RHILI</name>
<dbReference type="AlphaFoldDB" id="M5AMU5"/>
<reference evidence="1" key="2">
    <citation type="journal article" date="2013" name="Microbes Environ.">
        <title>Commonalities and Differences among Symbiosis Islands of Three Mesorhizobium loti Strains.</title>
        <authorList>
            <person name="Kasai-Maita H."/>
            <person name="Hirakawa H."/>
            <person name="Nakamura Y."/>
            <person name="Kaneko T."/>
            <person name="Miki K."/>
            <person name="Maruya J."/>
            <person name="Okazaki S."/>
            <person name="Tabata S."/>
            <person name="Saeki K."/>
            <person name="Sato S."/>
        </authorList>
    </citation>
    <scope>NUCLEOTIDE SEQUENCE</scope>
    <source>
        <strain evidence="1">NZP2037</strain>
    </source>
</reference>
<sequence length="105" mass="11323">MLKRPLILVEGTRSNGLLYVKAAQGLGIYPITLAANPARHDYLAAGGCEEIRVDTNNFDAPIGECSRLNATYTIVGITSADELVYATVWEALPIFRSAGTESHID</sequence>
<evidence type="ECO:0000313" key="1">
    <source>
        <dbReference type="EMBL" id="BAN09707.1"/>
    </source>
</evidence>
<proteinExistence type="predicted"/>